<evidence type="ECO:0000256" key="4">
    <source>
        <dbReference type="ARBA" id="ARBA00022989"/>
    </source>
</evidence>
<dbReference type="GO" id="GO:0022857">
    <property type="term" value="F:transmembrane transporter activity"/>
    <property type="evidence" value="ECO:0007669"/>
    <property type="project" value="InterPro"/>
</dbReference>
<feature type="transmembrane region" description="Helical" evidence="6">
    <location>
        <begin position="115"/>
        <end position="136"/>
    </location>
</feature>
<evidence type="ECO:0000256" key="3">
    <source>
        <dbReference type="ARBA" id="ARBA00022692"/>
    </source>
</evidence>
<evidence type="ECO:0000256" key="6">
    <source>
        <dbReference type="SAM" id="Phobius"/>
    </source>
</evidence>
<reference evidence="8" key="1">
    <citation type="journal article" date="2022" name="G3 (Bethesda)">
        <title>High quality genome of the basidiomycete yeast Dioszegia hungarica PDD-24b-2 isolated from cloud water.</title>
        <authorList>
            <person name="Jarrige D."/>
            <person name="Haridas S."/>
            <person name="Bleykasten-Grosshans C."/>
            <person name="Joly M."/>
            <person name="Nadalig T."/>
            <person name="Sancelme M."/>
            <person name="Vuilleumier S."/>
            <person name="Grigoriev I.V."/>
            <person name="Amato P."/>
            <person name="Bringel F."/>
        </authorList>
    </citation>
    <scope>NUCLEOTIDE SEQUENCE</scope>
    <source>
        <strain evidence="8">PDD-24b-2</strain>
    </source>
</reference>
<protein>
    <submittedName>
        <fullName evidence="8">Nicotinamide mononucleotide permease</fullName>
    </submittedName>
</protein>
<dbReference type="GeneID" id="77728842"/>
<dbReference type="PANTHER" id="PTHR43791">
    <property type="entry name" value="PERMEASE-RELATED"/>
    <property type="match status" value="1"/>
</dbReference>
<dbReference type="RefSeq" id="XP_052946852.1">
    <property type="nucleotide sequence ID" value="XM_053089637.1"/>
</dbReference>
<keyword evidence="4 6" id="KW-1133">Transmembrane helix</keyword>
<feature type="transmembrane region" description="Helical" evidence="6">
    <location>
        <begin position="347"/>
        <end position="366"/>
    </location>
</feature>
<feature type="transmembrane region" description="Helical" evidence="6">
    <location>
        <begin position="323"/>
        <end position="340"/>
    </location>
</feature>
<organism evidence="8 9">
    <name type="scientific">Dioszegia hungarica</name>
    <dbReference type="NCBI Taxonomy" id="4972"/>
    <lineage>
        <taxon>Eukaryota</taxon>
        <taxon>Fungi</taxon>
        <taxon>Dikarya</taxon>
        <taxon>Basidiomycota</taxon>
        <taxon>Agaricomycotina</taxon>
        <taxon>Tremellomycetes</taxon>
        <taxon>Tremellales</taxon>
        <taxon>Bulleribasidiaceae</taxon>
        <taxon>Dioszegia</taxon>
    </lineage>
</organism>
<feature type="domain" description="Major facilitator superfamily (MFS) profile" evidence="7">
    <location>
        <begin position="50"/>
        <end position="466"/>
    </location>
</feature>
<dbReference type="FunFam" id="1.20.1250.20:FF:000018">
    <property type="entry name" value="MFS transporter permease"/>
    <property type="match status" value="1"/>
</dbReference>
<evidence type="ECO:0000259" key="7">
    <source>
        <dbReference type="PROSITE" id="PS50850"/>
    </source>
</evidence>
<keyword evidence="2" id="KW-0813">Transport</keyword>
<dbReference type="AlphaFoldDB" id="A0AA38HAC0"/>
<dbReference type="InterPro" id="IPR036259">
    <property type="entry name" value="MFS_trans_sf"/>
</dbReference>
<feature type="transmembrane region" description="Helical" evidence="6">
    <location>
        <begin position="209"/>
        <end position="232"/>
    </location>
</feature>
<comment type="caution">
    <text evidence="8">The sequence shown here is derived from an EMBL/GenBank/DDBJ whole genome shotgun (WGS) entry which is preliminary data.</text>
</comment>
<feature type="transmembrane region" description="Helical" evidence="6">
    <location>
        <begin position="372"/>
        <end position="395"/>
    </location>
</feature>
<dbReference type="InterPro" id="IPR020846">
    <property type="entry name" value="MFS_dom"/>
</dbReference>
<evidence type="ECO:0000256" key="1">
    <source>
        <dbReference type="ARBA" id="ARBA00004141"/>
    </source>
</evidence>
<dbReference type="Proteomes" id="UP001164286">
    <property type="component" value="Unassembled WGS sequence"/>
</dbReference>
<keyword evidence="3 6" id="KW-0812">Transmembrane</keyword>
<proteinExistence type="predicted"/>
<feature type="transmembrane region" description="Helical" evidence="6">
    <location>
        <begin position="440"/>
        <end position="461"/>
    </location>
</feature>
<dbReference type="InterPro" id="IPR011701">
    <property type="entry name" value="MFS"/>
</dbReference>
<dbReference type="EMBL" id="JAKWFO010000005">
    <property type="protein sequence ID" value="KAI9637075.1"/>
    <property type="molecule type" value="Genomic_DNA"/>
</dbReference>
<dbReference type="Gene3D" id="1.20.1250.20">
    <property type="entry name" value="MFS general substrate transporter like domains"/>
    <property type="match status" value="2"/>
</dbReference>
<gene>
    <name evidence="8" type="ORF">MKK02DRAFT_37380</name>
</gene>
<feature type="transmembrane region" description="Helical" evidence="6">
    <location>
        <begin position="142"/>
        <end position="164"/>
    </location>
</feature>
<keyword evidence="5 6" id="KW-0472">Membrane</keyword>
<accession>A0AA38HAC0</accession>
<dbReference type="PANTHER" id="PTHR43791:SF38">
    <property type="entry name" value="MAJOR FACILITATOR SUPERFAMILY (MFS) PROFILE DOMAIN-CONTAINING PROTEIN"/>
    <property type="match status" value="1"/>
</dbReference>
<dbReference type="Pfam" id="PF07690">
    <property type="entry name" value="MFS_1"/>
    <property type="match status" value="1"/>
</dbReference>
<dbReference type="FunFam" id="1.20.1250.20:FF:000394">
    <property type="entry name" value="MFS general substrate transporter"/>
    <property type="match status" value="1"/>
</dbReference>
<sequence length="490" mass="54041">MSDHADDRKVSHDYVEDSGSVDLNAVAMAASYVPGTAAEKALVWKIDKHIIPTIWLLYMLGYLDRANIGNAKTGGLERDLNLSSTQYSIVLLVFFVSYVLFEIPSNLLIARVRPGVYLSALCVLWGGIAASMAAVSNWQQLAAVRFALGVAEAGFAPGVAFYLSSWYKRYELASRFSIYYTATAVSGAFSGLLAGVITQYLDGARGYKGWQWLFLIEGLASSFAGLFAWLILPDYPSTTKWLTPEERILAAQRLAYDGIGHTQGATANVGEWEACKMVFKDWRSWLFVVMYMLCTGAQTIQYFVPTLVGALGWTGFVGQYHTIPLYACAFVFILFFCFAADRLQKKPLFISIAGGLGCVLFIIVVANTVRMVQYVFIILAFGCIYALPPLILTWVPNILCAPAEKRAVAIALVNALGNSASIYGVFLWPATDAPRYIPGFSATTAWMGAICILAQVANYLFKKYPIEQIDADEVVRQEIEKQRRTGRIIV</sequence>
<evidence type="ECO:0000313" key="9">
    <source>
        <dbReference type="Proteomes" id="UP001164286"/>
    </source>
</evidence>
<dbReference type="SUPFAM" id="SSF103473">
    <property type="entry name" value="MFS general substrate transporter"/>
    <property type="match status" value="1"/>
</dbReference>
<evidence type="ECO:0000256" key="5">
    <source>
        <dbReference type="ARBA" id="ARBA00023136"/>
    </source>
</evidence>
<dbReference type="PROSITE" id="PS50850">
    <property type="entry name" value="MFS"/>
    <property type="match status" value="1"/>
</dbReference>
<evidence type="ECO:0000256" key="2">
    <source>
        <dbReference type="ARBA" id="ARBA00022448"/>
    </source>
</evidence>
<feature type="transmembrane region" description="Helical" evidence="6">
    <location>
        <begin position="285"/>
        <end position="303"/>
    </location>
</feature>
<evidence type="ECO:0000313" key="8">
    <source>
        <dbReference type="EMBL" id="KAI9637075.1"/>
    </source>
</evidence>
<feature type="transmembrane region" description="Helical" evidence="6">
    <location>
        <begin position="407"/>
        <end position="428"/>
    </location>
</feature>
<feature type="transmembrane region" description="Helical" evidence="6">
    <location>
        <begin position="176"/>
        <end position="197"/>
    </location>
</feature>
<name>A0AA38HAC0_9TREE</name>
<feature type="transmembrane region" description="Helical" evidence="6">
    <location>
        <begin position="85"/>
        <end position="103"/>
    </location>
</feature>
<keyword evidence="9" id="KW-1185">Reference proteome</keyword>
<comment type="subcellular location">
    <subcellularLocation>
        <location evidence="1">Membrane</location>
        <topology evidence="1">Multi-pass membrane protein</topology>
    </subcellularLocation>
</comment>
<dbReference type="GO" id="GO:0016020">
    <property type="term" value="C:membrane"/>
    <property type="evidence" value="ECO:0007669"/>
    <property type="project" value="UniProtKB-SubCell"/>
</dbReference>